<name>A0A2G1QSD5_9HYPH</name>
<organism evidence="2 3">
    <name type="scientific">Zhengella mangrovi</name>
    <dbReference type="NCBI Taxonomy" id="1982044"/>
    <lineage>
        <taxon>Bacteria</taxon>
        <taxon>Pseudomonadati</taxon>
        <taxon>Pseudomonadota</taxon>
        <taxon>Alphaproteobacteria</taxon>
        <taxon>Hyphomicrobiales</taxon>
        <taxon>Notoacmeibacteraceae</taxon>
        <taxon>Zhengella</taxon>
    </lineage>
</organism>
<proteinExistence type="predicted"/>
<feature type="transmembrane region" description="Helical" evidence="1">
    <location>
        <begin position="95"/>
        <end position="114"/>
    </location>
</feature>
<dbReference type="AlphaFoldDB" id="A0A2G1QSD5"/>
<sequence length="135" mass="14043">MANHERTVTAALLVLIVLHVTMLGALFAAVPPHPPFATPLFGIAPFVGAVIAVAGAAIVLGSLESTAGRRLSLLATLLALVSFGPQKYLDGQFHLIWPAVLCAQAAVVTILVQAGRSWLEGRKRDGVSSRVRGAA</sequence>
<evidence type="ECO:0000256" key="1">
    <source>
        <dbReference type="SAM" id="Phobius"/>
    </source>
</evidence>
<keyword evidence="1" id="KW-0812">Transmembrane</keyword>
<evidence type="ECO:0000313" key="3">
    <source>
        <dbReference type="Proteomes" id="UP000221168"/>
    </source>
</evidence>
<protein>
    <submittedName>
        <fullName evidence="2">Uncharacterized protein</fullName>
    </submittedName>
</protein>
<keyword evidence="3" id="KW-1185">Reference proteome</keyword>
<accession>A0A2G1QSD5</accession>
<feature type="transmembrane region" description="Helical" evidence="1">
    <location>
        <begin position="71"/>
        <end position="89"/>
    </location>
</feature>
<feature type="transmembrane region" description="Helical" evidence="1">
    <location>
        <begin position="36"/>
        <end position="59"/>
    </location>
</feature>
<dbReference type="RefSeq" id="WP_099305242.1">
    <property type="nucleotide sequence ID" value="NZ_PDVP01000002.1"/>
</dbReference>
<dbReference type="Proteomes" id="UP000221168">
    <property type="component" value="Unassembled WGS sequence"/>
</dbReference>
<comment type="caution">
    <text evidence="2">The sequence shown here is derived from an EMBL/GenBank/DDBJ whole genome shotgun (WGS) entry which is preliminary data.</text>
</comment>
<dbReference type="OrthoDB" id="8117471at2"/>
<dbReference type="EMBL" id="PDVP01000002">
    <property type="protein sequence ID" value="PHP68402.1"/>
    <property type="molecule type" value="Genomic_DNA"/>
</dbReference>
<gene>
    <name evidence="2" type="ORF">CSC94_05120</name>
</gene>
<reference evidence="2 3" key="1">
    <citation type="submission" date="2017-10" db="EMBL/GenBank/DDBJ databases">
        <title>Sedimentibacterium mangrovi gen. nov., sp. nov., a novel member of family Phyllobacteriacea isolated from mangrove sediment.</title>
        <authorList>
            <person name="Liao H."/>
            <person name="Tian Y."/>
        </authorList>
    </citation>
    <scope>NUCLEOTIDE SEQUENCE [LARGE SCALE GENOMIC DNA]</scope>
    <source>
        <strain evidence="2 3">X9-2-2</strain>
    </source>
</reference>
<keyword evidence="1" id="KW-0472">Membrane</keyword>
<keyword evidence="1" id="KW-1133">Transmembrane helix</keyword>
<feature type="transmembrane region" description="Helical" evidence="1">
    <location>
        <begin position="7"/>
        <end position="30"/>
    </location>
</feature>
<evidence type="ECO:0000313" key="2">
    <source>
        <dbReference type="EMBL" id="PHP68402.1"/>
    </source>
</evidence>